<evidence type="ECO:0000313" key="10">
    <source>
        <dbReference type="Proteomes" id="UP000323521"/>
    </source>
</evidence>
<dbReference type="GO" id="GO:0006355">
    <property type="term" value="P:regulation of DNA-templated transcription"/>
    <property type="evidence" value="ECO:0007669"/>
    <property type="project" value="UniProtKB-UniRule"/>
</dbReference>
<dbReference type="FunFam" id="3.30.70.980:FF:000002">
    <property type="entry name" value="Probable transcriptional regulatory protein YebC"/>
    <property type="match status" value="1"/>
</dbReference>
<dbReference type="InterPro" id="IPR048300">
    <property type="entry name" value="TACO1_YebC-like_2nd/3rd_dom"/>
</dbReference>
<keyword evidence="10" id="KW-1185">Reference proteome</keyword>
<dbReference type="AlphaFoldDB" id="A0A3G1KNA8"/>
<evidence type="ECO:0000256" key="1">
    <source>
        <dbReference type="ARBA" id="ARBA00008724"/>
    </source>
</evidence>
<sequence length="249" mass="27643">MSGHSKWANIKHKKARQDEAKGAIFTKVSKEIMIAVRQGGPDPEGNFRLKLCIQKAKANNMPNDNINRAIQKASGGTEGDAFEEIYYEGYGPGGVAILLDILTDNRNRTASEIRYIFSRNGGNLGETGCVAWMFDRKGRLTVDLDGRDEDELMMLALDAGAEDFKSEDGIAEIITEPDSLEEIRAQIMGQGIEPEEAEVTMIPQNTIEVTDLEQARKLLKLVDILEDHDDVQNVYGNFDIPENILAQLD</sequence>
<dbReference type="PANTHER" id="PTHR12532:SF6">
    <property type="entry name" value="TRANSCRIPTIONAL REGULATORY PROTEIN YEBC-RELATED"/>
    <property type="match status" value="1"/>
</dbReference>
<comment type="similarity">
    <text evidence="1 6">Belongs to the TACO1 family.</text>
</comment>
<organism evidence="9 10">
    <name type="scientific">Formimonas warabiya</name>
    <dbReference type="NCBI Taxonomy" id="1761012"/>
    <lineage>
        <taxon>Bacteria</taxon>
        <taxon>Bacillati</taxon>
        <taxon>Bacillota</taxon>
        <taxon>Clostridia</taxon>
        <taxon>Eubacteriales</taxon>
        <taxon>Peptococcaceae</taxon>
        <taxon>Candidatus Formimonas</taxon>
    </lineage>
</organism>
<dbReference type="Pfam" id="PF01709">
    <property type="entry name" value="Transcrip_reg"/>
    <property type="match status" value="1"/>
</dbReference>
<dbReference type="EMBL" id="CP017634">
    <property type="protein sequence ID" value="ATW23949.1"/>
    <property type="molecule type" value="Genomic_DNA"/>
</dbReference>
<name>A0A3G1KNA8_FORW1</name>
<protein>
    <recommendedName>
        <fullName evidence="6">Probable transcriptional regulatory protein DCMF_03320</fullName>
    </recommendedName>
</protein>
<dbReference type="InterPro" id="IPR026564">
    <property type="entry name" value="Transcrip_reg_TACO1-like_dom3"/>
</dbReference>
<dbReference type="InterPro" id="IPR029072">
    <property type="entry name" value="YebC-like"/>
</dbReference>
<evidence type="ECO:0000256" key="4">
    <source>
        <dbReference type="ARBA" id="ARBA00023125"/>
    </source>
</evidence>
<dbReference type="Gene3D" id="1.10.10.200">
    <property type="match status" value="1"/>
</dbReference>
<dbReference type="RefSeq" id="WP_148133120.1">
    <property type="nucleotide sequence ID" value="NZ_CP017634.1"/>
</dbReference>
<keyword evidence="5 6" id="KW-0804">Transcription</keyword>
<dbReference type="InterPro" id="IPR017856">
    <property type="entry name" value="Integrase-like_N"/>
</dbReference>
<feature type="domain" description="TACO1/YebC-like second and third" evidence="7">
    <location>
        <begin position="82"/>
        <end position="238"/>
    </location>
</feature>
<evidence type="ECO:0000313" key="9">
    <source>
        <dbReference type="EMBL" id="ATW23949.1"/>
    </source>
</evidence>
<dbReference type="FunFam" id="1.10.10.200:FF:000002">
    <property type="entry name" value="Probable transcriptional regulatory protein CLM62_37755"/>
    <property type="match status" value="1"/>
</dbReference>
<dbReference type="HAMAP" id="MF_00693">
    <property type="entry name" value="Transcrip_reg_TACO1"/>
    <property type="match status" value="1"/>
</dbReference>
<dbReference type="InterPro" id="IPR002876">
    <property type="entry name" value="Transcrip_reg_TACO1-like"/>
</dbReference>
<reference evidence="9 10" key="1">
    <citation type="submission" date="2016-10" db="EMBL/GenBank/DDBJ databases">
        <title>Complete Genome Sequence of Peptococcaceae strain DCMF.</title>
        <authorList>
            <person name="Edwards R.J."/>
            <person name="Holland S.I."/>
            <person name="Deshpande N.P."/>
            <person name="Wong Y.K."/>
            <person name="Ertan H."/>
            <person name="Manefield M."/>
            <person name="Russell T.L."/>
            <person name="Lee M.J."/>
        </authorList>
    </citation>
    <scope>NUCLEOTIDE SEQUENCE [LARGE SCALE GENOMIC DNA]</scope>
    <source>
        <strain evidence="9 10">DCMF</strain>
    </source>
</reference>
<dbReference type="SUPFAM" id="SSF75625">
    <property type="entry name" value="YebC-like"/>
    <property type="match status" value="1"/>
</dbReference>
<evidence type="ECO:0000256" key="3">
    <source>
        <dbReference type="ARBA" id="ARBA00023015"/>
    </source>
</evidence>
<accession>A0A3G1KNA8</accession>
<keyword evidence="3 6" id="KW-0805">Transcription regulation</keyword>
<dbReference type="GO" id="GO:0005829">
    <property type="term" value="C:cytosol"/>
    <property type="evidence" value="ECO:0007669"/>
    <property type="project" value="TreeGrafter"/>
</dbReference>
<dbReference type="NCBIfam" id="NF009044">
    <property type="entry name" value="PRK12378.1"/>
    <property type="match status" value="1"/>
</dbReference>
<dbReference type="GO" id="GO:0003677">
    <property type="term" value="F:DNA binding"/>
    <property type="evidence" value="ECO:0007669"/>
    <property type="project" value="UniProtKB-UniRule"/>
</dbReference>
<dbReference type="Pfam" id="PF20772">
    <property type="entry name" value="TACO1_YebC_N"/>
    <property type="match status" value="1"/>
</dbReference>
<evidence type="ECO:0000259" key="8">
    <source>
        <dbReference type="Pfam" id="PF20772"/>
    </source>
</evidence>
<dbReference type="NCBIfam" id="TIGR01033">
    <property type="entry name" value="YebC/PmpR family DNA-binding transcriptional regulator"/>
    <property type="match status" value="1"/>
</dbReference>
<comment type="subcellular location">
    <subcellularLocation>
        <location evidence="6">Cytoplasm</location>
    </subcellularLocation>
</comment>
<dbReference type="Proteomes" id="UP000323521">
    <property type="component" value="Chromosome"/>
</dbReference>
<dbReference type="PANTHER" id="PTHR12532">
    <property type="entry name" value="TRANSLATIONAL ACTIVATOR OF CYTOCHROME C OXIDASE 1"/>
    <property type="match status" value="1"/>
</dbReference>
<dbReference type="KEGG" id="fwa:DCMF_03320"/>
<dbReference type="NCBIfam" id="NF001030">
    <property type="entry name" value="PRK00110.1"/>
    <property type="match status" value="1"/>
</dbReference>
<evidence type="ECO:0000256" key="2">
    <source>
        <dbReference type="ARBA" id="ARBA00022490"/>
    </source>
</evidence>
<gene>
    <name evidence="9" type="ORF">DCMF_03320</name>
</gene>
<dbReference type="OrthoDB" id="9781053at2"/>
<dbReference type="Gene3D" id="3.30.70.980">
    <property type="match status" value="2"/>
</dbReference>
<evidence type="ECO:0000256" key="5">
    <source>
        <dbReference type="ARBA" id="ARBA00023163"/>
    </source>
</evidence>
<keyword evidence="2 6" id="KW-0963">Cytoplasm</keyword>
<evidence type="ECO:0000256" key="6">
    <source>
        <dbReference type="HAMAP-Rule" id="MF_00693"/>
    </source>
</evidence>
<evidence type="ECO:0000259" key="7">
    <source>
        <dbReference type="Pfam" id="PF01709"/>
    </source>
</evidence>
<proteinExistence type="inferred from homology"/>
<dbReference type="InterPro" id="IPR049083">
    <property type="entry name" value="TACO1_YebC_N"/>
</dbReference>
<feature type="domain" description="TACO1/YebC-like N-terminal" evidence="8">
    <location>
        <begin position="5"/>
        <end position="76"/>
    </location>
</feature>
<keyword evidence="4 6" id="KW-0238">DNA-binding</keyword>